<organism evidence="2 3">
    <name type="scientific">Auricularia subglabra (strain TFB-10046 / SS5)</name>
    <name type="common">White-rot fungus</name>
    <name type="synonym">Auricularia delicata (strain TFB10046)</name>
    <dbReference type="NCBI Taxonomy" id="717982"/>
    <lineage>
        <taxon>Eukaryota</taxon>
        <taxon>Fungi</taxon>
        <taxon>Dikarya</taxon>
        <taxon>Basidiomycota</taxon>
        <taxon>Agaricomycotina</taxon>
        <taxon>Agaricomycetes</taxon>
        <taxon>Auriculariales</taxon>
        <taxon>Auriculariaceae</taxon>
        <taxon>Auricularia</taxon>
    </lineage>
</organism>
<dbReference type="Proteomes" id="UP000006514">
    <property type="component" value="Unassembled WGS sequence"/>
</dbReference>
<dbReference type="AlphaFoldDB" id="J0D1E8"/>
<dbReference type="InParanoid" id="J0D1E8"/>
<sequence length="185" mass="19487">MDGSPVSQSSAQFANAQDDAGPCSGLGASPALDEGQHTMLLAVVAEADKEFRFFGGVLTLGVNTKRHSVRDNHIIDDRDPGWNLNGGRIEAGGTWATAPSSARFNGSDTYECNYGPEVAASYKFSGAGGFILYGVVWEDSHSFTVSLDDTSVRMDASSSYGDGIAVLFGQGDLDPAADYLLTVFD</sequence>
<keyword evidence="3" id="KW-1185">Reference proteome</keyword>
<reference evidence="3" key="1">
    <citation type="journal article" date="2012" name="Science">
        <title>The Paleozoic origin of enzymatic lignin decomposition reconstructed from 31 fungal genomes.</title>
        <authorList>
            <person name="Floudas D."/>
            <person name="Binder M."/>
            <person name="Riley R."/>
            <person name="Barry K."/>
            <person name="Blanchette R.A."/>
            <person name="Henrissat B."/>
            <person name="Martinez A.T."/>
            <person name="Otillar R."/>
            <person name="Spatafora J.W."/>
            <person name="Yadav J.S."/>
            <person name="Aerts A."/>
            <person name="Benoit I."/>
            <person name="Boyd A."/>
            <person name="Carlson A."/>
            <person name="Copeland A."/>
            <person name="Coutinho P.M."/>
            <person name="de Vries R.P."/>
            <person name="Ferreira P."/>
            <person name="Findley K."/>
            <person name="Foster B."/>
            <person name="Gaskell J."/>
            <person name="Glotzer D."/>
            <person name="Gorecki P."/>
            <person name="Heitman J."/>
            <person name="Hesse C."/>
            <person name="Hori C."/>
            <person name="Igarashi K."/>
            <person name="Jurgens J.A."/>
            <person name="Kallen N."/>
            <person name="Kersten P."/>
            <person name="Kohler A."/>
            <person name="Kuees U."/>
            <person name="Kumar T.K.A."/>
            <person name="Kuo A."/>
            <person name="LaButti K."/>
            <person name="Larrondo L.F."/>
            <person name="Lindquist E."/>
            <person name="Ling A."/>
            <person name="Lombard V."/>
            <person name="Lucas S."/>
            <person name="Lundell T."/>
            <person name="Martin R."/>
            <person name="McLaughlin D.J."/>
            <person name="Morgenstern I."/>
            <person name="Morin E."/>
            <person name="Murat C."/>
            <person name="Nagy L.G."/>
            <person name="Nolan M."/>
            <person name="Ohm R.A."/>
            <person name="Patyshakuliyeva A."/>
            <person name="Rokas A."/>
            <person name="Ruiz-Duenas F.J."/>
            <person name="Sabat G."/>
            <person name="Salamov A."/>
            <person name="Samejima M."/>
            <person name="Schmutz J."/>
            <person name="Slot J.C."/>
            <person name="St John F."/>
            <person name="Stenlid J."/>
            <person name="Sun H."/>
            <person name="Sun S."/>
            <person name="Syed K."/>
            <person name="Tsang A."/>
            <person name="Wiebenga A."/>
            <person name="Young D."/>
            <person name="Pisabarro A."/>
            <person name="Eastwood D.C."/>
            <person name="Martin F."/>
            <person name="Cullen D."/>
            <person name="Grigoriev I.V."/>
            <person name="Hibbett D.S."/>
        </authorList>
    </citation>
    <scope>NUCLEOTIDE SEQUENCE [LARGE SCALE GENOMIC DNA]</scope>
    <source>
        <strain evidence="3">TFB10046</strain>
    </source>
</reference>
<gene>
    <name evidence="2" type="ORF">AURDEDRAFT_171387</name>
</gene>
<accession>J0D1E8</accession>
<evidence type="ECO:0000313" key="2">
    <source>
        <dbReference type="EMBL" id="EJD39579.1"/>
    </source>
</evidence>
<dbReference type="EMBL" id="JH687812">
    <property type="protein sequence ID" value="EJD39579.1"/>
    <property type="molecule type" value="Genomic_DNA"/>
</dbReference>
<dbReference type="KEGG" id="adl:AURDEDRAFT_171387"/>
<dbReference type="OrthoDB" id="2576334at2759"/>
<evidence type="ECO:0000256" key="1">
    <source>
        <dbReference type="SAM" id="MobiDB-lite"/>
    </source>
</evidence>
<protein>
    <submittedName>
        <fullName evidence="2">Uncharacterized protein</fullName>
    </submittedName>
</protein>
<feature type="region of interest" description="Disordered" evidence="1">
    <location>
        <begin position="1"/>
        <end position="29"/>
    </location>
</feature>
<name>J0D1E8_AURST</name>
<feature type="compositionally biased region" description="Polar residues" evidence="1">
    <location>
        <begin position="1"/>
        <end position="15"/>
    </location>
</feature>
<evidence type="ECO:0000313" key="3">
    <source>
        <dbReference type="Proteomes" id="UP000006514"/>
    </source>
</evidence>
<proteinExistence type="predicted"/>